<reference evidence="2" key="4">
    <citation type="submission" date="2025-09" db="UniProtKB">
        <authorList>
            <consortium name="Ensembl"/>
        </authorList>
    </citation>
    <scope>IDENTIFICATION</scope>
</reference>
<accession>H2XSW6</accession>
<keyword evidence="1" id="KW-0472">Membrane</keyword>
<dbReference type="HOGENOM" id="CLU_2557605_0_0_1"/>
<keyword evidence="1" id="KW-1133">Transmembrane helix</keyword>
<sequence>MLNTFLNYSLSVASTPNRKQLGYFLSAPLVKRNIRYIVIATIASNAMIVKLKLVRTRNITKKITFYKDIRQEVGEVAEKQFY</sequence>
<protein>
    <submittedName>
        <fullName evidence="2">Uncharacterized protein</fullName>
    </submittedName>
</protein>
<dbReference type="AlphaFoldDB" id="H2XSW6"/>
<dbReference type="Ensembl" id="ENSCINT00000032012.1">
    <property type="protein sequence ID" value="ENSCINP00000032750.1"/>
    <property type="gene ID" value="ENSCING00000024402.1"/>
</dbReference>
<evidence type="ECO:0000313" key="2">
    <source>
        <dbReference type="Ensembl" id="ENSCINP00000032750.1"/>
    </source>
</evidence>
<reference evidence="2" key="2">
    <citation type="journal article" date="2008" name="Genome Biol.">
        <title>Improved genome assembly and evidence-based global gene model set for the chordate Ciona intestinalis: new insight into intron and operon populations.</title>
        <authorList>
            <person name="Satou Y."/>
            <person name="Mineta K."/>
            <person name="Ogasawara M."/>
            <person name="Sasakura Y."/>
            <person name="Shoguchi E."/>
            <person name="Ueno K."/>
            <person name="Yamada L."/>
            <person name="Matsumoto J."/>
            <person name="Wasserscheid J."/>
            <person name="Dewar K."/>
            <person name="Wiley G.B."/>
            <person name="Macmil S.L."/>
            <person name="Roe B.A."/>
            <person name="Zeller R.W."/>
            <person name="Hastings K.E."/>
            <person name="Lemaire P."/>
            <person name="Lindquist E."/>
            <person name="Endo T."/>
            <person name="Hotta K."/>
            <person name="Inaba K."/>
        </authorList>
    </citation>
    <scope>NUCLEOTIDE SEQUENCE [LARGE SCALE GENOMIC DNA]</scope>
    <source>
        <strain evidence="2">wild type</strain>
    </source>
</reference>
<dbReference type="Proteomes" id="UP000008144">
    <property type="component" value="Chromosome 1"/>
</dbReference>
<dbReference type="InParanoid" id="H2XSW6"/>
<name>H2XSW6_CIOIN</name>
<evidence type="ECO:0000313" key="3">
    <source>
        <dbReference type="Proteomes" id="UP000008144"/>
    </source>
</evidence>
<keyword evidence="3" id="KW-1185">Reference proteome</keyword>
<keyword evidence="1" id="KW-0812">Transmembrane</keyword>
<feature type="transmembrane region" description="Helical" evidence="1">
    <location>
        <begin position="34"/>
        <end position="53"/>
    </location>
</feature>
<evidence type="ECO:0000256" key="1">
    <source>
        <dbReference type="SAM" id="Phobius"/>
    </source>
</evidence>
<reference evidence="2" key="3">
    <citation type="submission" date="2025-08" db="UniProtKB">
        <authorList>
            <consortium name="Ensembl"/>
        </authorList>
    </citation>
    <scope>IDENTIFICATION</scope>
</reference>
<reference evidence="3" key="1">
    <citation type="journal article" date="2002" name="Science">
        <title>The draft genome of Ciona intestinalis: insights into chordate and vertebrate origins.</title>
        <authorList>
            <person name="Dehal P."/>
            <person name="Satou Y."/>
            <person name="Campbell R.K."/>
            <person name="Chapman J."/>
            <person name="Degnan B."/>
            <person name="De Tomaso A."/>
            <person name="Davidson B."/>
            <person name="Di Gregorio A."/>
            <person name="Gelpke M."/>
            <person name="Goodstein D.M."/>
            <person name="Harafuji N."/>
            <person name="Hastings K.E."/>
            <person name="Ho I."/>
            <person name="Hotta K."/>
            <person name="Huang W."/>
            <person name="Kawashima T."/>
            <person name="Lemaire P."/>
            <person name="Martinez D."/>
            <person name="Meinertzhagen I.A."/>
            <person name="Necula S."/>
            <person name="Nonaka M."/>
            <person name="Putnam N."/>
            <person name="Rash S."/>
            <person name="Saiga H."/>
            <person name="Satake M."/>
            <person name="Terry A."/>
            <person name="Yamada L."/>
            <person name="Wang H.G."/>
            <person name="Awazu S."/>
            <person name="Azumi K."/>
            <person name="Boore J."/>
            <person name="Branno M."/>
            <person name="Chin-Bow S."/>
            <person name="DeSantis R."/>
            <person name="Doyle S."/>
            <person name="Francino P."/>
            <person name="Keys D.N."/>
            <person name="Haga S."/>
            <person name="Hayashi H."/>
            <person name="Hino K."/>
            <person name="Imai K.S."/>
            <person name="Inaba K."/>
            <person name="Kano S."/>
            <person name="Kobayashi K."/>
            <person name="Kobayashi M."/>
            <person name="Lee B.I."/>
            <person name="Makabe K.W."/>
            <person name="Manohar C."/>
            <person name="Matassi G."/>
            <person name="Medina M."/>
            <person name="Mochizuki Y."/>
            <person name="Mount S."/>
            <person name="Morishita T."/>
            <person name="Miura S."/>
            <person name="Nakayama A."/>
            <person name="Nishizaka S."/>
            <person name="Nomoto H."/>
            <person name="Ohta F."/>
            <person name="Oishi K."/>
            <person name="Rigoutsos I."/>
            <person name="Sano M."/>
            <person name="Sasaki A."/>
            <person name="Sasakura Y."/>
            <person name="Shoguchi E."/>
            <person name="Shin-i T."/>
            <person name="Spagnuolo A."/>
            <person name="Stainier D."/>
            <person name="Suzuki M.M."/>
            <person name="Tassy O."/>
            <person name="Takatori N."/>
            <person name="Tokuoka M."/>
            <person name="Yagi K."/>
            <person name="Yoshizaki F."/>
            <person name="Wada S."/>
            <person name="Zhang C."/>
            <person name="Hyatt P.D."/>
            <person name="Larimer F."/>
            <person name="Detter C."/>
            <person name="Doggett N."/>
            <person name="Glavina T."/>
            <person name="Hawkins T."/>
            <person name="Richardson P."/>
            <person name="Lucas S."/>
            <person name="Kohara Y."/>
            <person name="Levine M."/>
            <person name="Satoh N."/>
            <person name="Rokhsar D.S."/>
        </authorList>
    </citation>
    <scope>NUCLEOTIDE SEQUENCE [LARGE SCALE GENOMIC DNA]</scope>
</reference>
<organism evidence="2 3">
    <name type="scientific">Ciona intestinalis</name>
    <name type="common">Transparent sea squirt</name>
    <name type="synonym">Ascidia intestinalis</name>
    <dbReference type="NCBI Taxonomy" id="7719"/>
    <lineage>
        <taxon>Eukaryota</taxon>
        <taxon>Metazoa</taxon>
        <taxon>Chordata</taxon>
        <taxon>Tunicata</taxon>
        <taxon>Ascidiacea</taxon>
        <taxon>Phlebobranchia</taxon>
        <taxon>Cionidae</taxon>
        <taxon>Ciona</taxon>
    </lineage>
</organism>
<dbReference type="EMBL" id="EAAA01000296">
    <property type="status" value="NOT_ANNOTATED_CDS"/>
    <property type="molecule type" value="Genomic_DNA"/>
</dbReference>
<proteinExistence type="predicted"/>